<evidence type="ECO:0000256" key="2">
    <source>
        <dbReference type="ARBA" id="ARBA00022692"/>
    </source>
</evidence>
<dbReference type="InterPro" id="IPR052527">
    <property type="entry name" value="Metal_cation-efflux_comp"/>
</dbReference>
<feature type="transmembrane region" description="Helical" evidence="5">
    <location>
        <begin position="44"/>
        <end position="60"/>
    </location>
</feature>
<dbReference type="RefSeq" id="WP_084574863.1">
    <property type="nucleotide sequence ID" value="NZ_CP155572.1"/>
</dbReference>
<accession>A0A1W1ZUV3</accession>
<feature type="transmembrane region" description="Helical" evidence="5">
    <location>
        <begin position="72"/>
        <end position="90"/>
    </location>
</feature>
<evidence type="ECO:0000256" key="3">
    <source>
        <dbReference type="ARBA" id="ARBA00022989"/>
    </source>
</evidence>
<keyword evidence="3 5" id="KW-1133">Transmembrane helix</keyword>
<dbReference type="GO" id="GO:0032259">
    <property type="term" value="P:methylation"/>
    <property type="evidence" value="ECO:0007669"/>
    <property type="project" value="UniProtKB-KW"/>
</dbReference>
<dbReference type="PANTHER" id="PTHR43847">
    <property type="entry name" value="BLL3993 PROTEIN"/>
    <property type="match status" value="1"/>
</dbReference>
<keyword evidence="2 5" id="KW-0812">Transmembrane</keyword>
<keyword evidence="6" id="KW-0808">Transferase</keyword>
<reference evidence="6 7" key="1">
    <citation type="submission" date="2017-04" db="EMBL/GenBank/DDBJ databases">
        <authorList>
            <person name="Afonso C.L."/>
            <person name="Miller P.J."/>
            <person name="Scott M.A."/>
            <person name="Spackman E."/>
            <person name="Goraichik I."/>
            <person name="Dimitrov K.M."/>
            <person name="Suarez D.L."/>
            <person name="Swayne D.E."/>
        </authorList>
    </citation>
    <scope>NUCLEOTIDE SEQUENCE [LARGE SCALE GENOMIC DNA]</scope>
    <source>
        <strain evidence="6 7">DSM 5090</strain>
    </source>
</reference>
<dbReference type="Gene3D" id="1.20.120.1630">
    <property type="match status" value="1"/>
</dbReference>
<keyword evidence="4 5" id="KW-0472">Membrane</keyword>
<dbReference type="Pfam" id="PF04140">
    <property type="entry name" value="ICMT"/>
    <property type="match status" value="1"/>
</dbReference>
<dbReference type="GO" id="GO:0016020">
    <property type="term" value="C:membrane"/>
    <property type="evidence" value="ECO:0007669"/>
    <property type="project" value="UniProtKB-SubCell"/>
</dbReference>
<protein>
    <submittedName>
        <fullName evidence="6">Methyltransferase</fullName>
    </submittedName>
</protein>
<proteinExistence type="predicted"/>
<evidence type="ECO:0000256" key="4">
    <source>
        <dbReference type="ARBA" id="ARBA00023136"/>
    </source>
</evidence>
<dbReference type="AlphaFoldDB" id="A0A1W1ZUV3"/>
<organism evidence="6 7">
    <name type="scientific">Sporomusa malonica</name>
    <dbReference type="NCBI Taxonomy" id="112901"/>
    <lineage>
        <taxon>Bacteria</taxon>
        <taxon>Bacillati</taxon>
        <taxon>Bacillota</taxon>
        <taxon>Negativicutes</taxon>
        <taxon>Selenomonadales</taxon>
        <taxon>Sporomusaceae</taxon>
        <taxon>Sporomusa</taxon>
    </lineage>
</organism>
<comment type="subcellular location">
    <subcellularLocation>
        <location evidence="1">Membrane</location>
        <topology evidence="1">Multi-pass membrane protein</topology>
    </subcellularLocation>
</comment>
<dbReference type="Proteomes" id="UP000192738">
    <property type="component" value="Unassembled WGS sequence"/>
</dbReference>
<feature type="transmembrane region" description="Helical" evidence="5">
    <location>
        <begin position="121"/>
        <end position="137"/>
    </location>
</feature>
<name>A0A1W1ZUV3_9FIRM</name>
<evidence type="ECO:0000256" key="1">
    <source>
        <dbReference type="ARBA" id="ARBA00004141"/>
    </source>
</evidence>
<gene>
    <name evidence="6" type="ORF">SAMN04488500_104215</name>
</gene>
<dbReference type="STRING" id="112901.SAMN04488500_104215"/>
<dbReference type="InterPro" id="IPR007269">
    <property type="entry name" value="ICMT_MeTrfase"/>
</dbReference>
<dbReference type="OrthoDB" id="7203053at2"/>
<dbReference type="GO" id="GO:0004671">
    <property type="term" value="F:protein C-terminal S-isoprenylcysteine carboxyl O-methyltransferase activity"/>
    <property type="evidence" value="ECO:0007669"/>
    <property type="project" value="InterPro"/>
</dbReference>
<evidence type="ECO:0000256" key="5">
    <source>
        <dbReference type="SAM" id="Phobius"/>
    </source>
</evidence>
<keyword evidence="6" id="KW-0489">Methyltransferase</keyword>
<dbReference type="EMBL" id="FWXI01000004">
    <property type="protein sequence ID" value="SMC52184.1"/>
    <property type="molecule type" value="Genomic_DNA"/>
</dbReference>
<evidence type="ECO:0000313" key="6">
    <source>
        <dbReference type="EMBL" id="SMC52184.1"/>
    </source>
</evidence>
<keyword evidence="7" id="KW-1185">Reference proteome</keyword>
<dbReference type="PANTHER" id="PTHR43847:SF1">
    <property type="entry name" value="BLL3993 PROTEIN"/>
    <property type="match status" value="1"/>
</dbReference>
<evidence type="ECO:0000313" key="7">
    <source>
        <dbReference type="Proteomes" id="UP000192738"/>
    </source>
</evidence>
<sequence>MVAWPIAAMAILITFQRLTELMLAQSNRRWALACGAQEYGAEHYCLFFILHLGWLVGWVFEGRVAGGLASFWPGWLGLFICAQLLRYWCITSLGRCWNTRILIIPGQKIVQSGPYRLMKHPNYLAVAIELLAVPLIFGAVKTAAIATLCNAALLLLIRIPAEGRALKLLCGQDVDRQ</sequence>